<dbReference type="EMBL" id="JABEZX010000001">
    <property type="protein sequence ID" value="MBA0549060.1"/>
    <property type="molecule type" value="Genomic_DNA"/>
</dbReference>
<evidence type="ECO:0000313" key="2">
    <source>
        <dbReference type="Proteomes" id="UP000593572"/>
    </source>
</evidence>
<dbReference type="Proteomes" id="UP000593572">
    <property type="component" value="Unassembled WGS sequence"/>
</dbReference>
<sequence length="124" mass="14000">MQVHKAGRNRYMAMVGYLLKHAKDGCFNINTESSLLILGPLVKTLFHLDKGLTCKHTFNLFIVRLYKIKMIKDSLCMIQTMMGNGGLNATIFHPIVNMLTKKMEEVWLVADLMSHPSFAGLDGK</sequence>
<comment type="caution">
    <text evidence="1">The sequence shown here is derived from an EMBL/GenBank/DDBJ whole genome shotgun (WGS) entry which is preliminary data.</text>
</comment>
<protein>
    <submittedName>
        <fullName evidence="1">Uncharacterized protein</fullName>
    </submittedName>
</protein>
<gene>
    <name evidence="1" type="ORF">Golob_020121</name>
</gene>
<accession>A0A7J8L9E3</accession>
<name>A0A7J8L9E3_9ROSI</name>
<reference evidence="1 2" key="1">
    <citation type="journal article" date="2019" name="Genome Biol. Evol.">
        <title>Insights into the evolution of the New World diploid cottons (Gossypium, subgenus Houzingenia) based on genome sequencing.</title>
        <authorList>
            <person name="Grover C.E."/>
            <person name="Arick M.A. 2nd"/>
            <person name="Thrash A."/>
            <person name="Conover J.L."/>
            <person name="Sanders W.S."/>
            <person name="Peterson D.G."/>
            <person name="Frelichowski J.E."/>
            <person name="Scheffler J.A."/>
            <person name="Scheffler B.E."/>
            <person name="Wendel J.F."/>
        </authorList>
    </citation>
    <scope>NUCLEOTIDE SEQUENCE [LARGE SCALE GENOMIC DNA]</scope>
    <source>
        <strain evidence="1">157</strain>
        <tissue evidence="1">Leaf</tissue>
    </source>
</reference>
<keyword evidence="2" id="KW-1185">Reference proteome</keyword>
<organism evidence="1 2">
    <name type="scientific">Gossypium lobatum</name>
    <dbReference type="NCBI Taxonomy" id="34289"/>
    <lineage>
        <taxon>Eukaryota</taxon>
        <taxon>Viridiplantae</taxon>
        <taxon>Streptophyta</taxon>
        <taxon>Embryophyta</taxon>
        <taxon>Tracheophyta</taxon>
        <taxon>Spermatophyta</taxon>
        <taxon>Magnoliopsida</taxon>
        <taxon>eudicotyledons</taxon>
        <taxon>Gunneridae</taxon>
        <taxon>Pentapetalae</taxon>
        <taxon>rosids</taxon>
        <taxon>malvids</taxon>
        <taxon>Malvales</taxon>
        <taxon>Malvaceae</taxon>
        <taxon>Malvoideae</taxon>
        <taxon>Gossypium</taxon>
    </lineage>
</organism>
<evidence type="ECO:0000313" key="1">
    <source>
        <dbReference type="EMBL" id="MBA0549060.1"/>
    </source>
</evidence>
<dbReference type="AlphaFoldDB" id="A0A7J8L9E3"/>
<proteinExistence type="predicted"/>